<keyword evidence="4 7" id="KW-0812">Transmembrane</keyword>
<feature type="transmembrane region" description="Helical" evidence="7">
    <location>
        <begin position="6"/>
        <end position="25"/>
    </location>
</feature>
<evidence type="ECO:0000256" key="7">
    <source>
        <dbReference type="SAM" id="Phobius"/>
    </source>
</evidence>
<dbReference type="PANTHER" id="PTHR30487">
    <property type="entry name" value="TYPE 4 PREPILIN-LIKE PROTEINS LEADER PEPTIDE-PROCESSING ENZYME"/>
    <property type="match status" value="1"/>
</dbReference>
<organism evidence="10 11">
    <name type="scientific">Candidatus Azambacteria bacterium RBG_16_47_10</name>
    <dbReference type="NCBI Taxonomy" id="1797292"/>
    <lineage>
        <taxon>Bacteria</taxon>
        <taxon>Candidatus Azamiibacteriota</taxon>
    </lineage>
</organism>
<accession>A0A1F5B007</accession>
<reference evidence="10 11" key="1">
    <citation type="journal article" date="2016" name="Nat. Commun.">
        <title>Thousands of microbial genomes shed light on interconnected biogeochemical processes in an aquifer system.</title>
        <authorList>
            <person name="Anantharaman K."/>
            <person name="Brown C.T."/>
            <person name="Hug L.A."/>
            <person name="Sharon I."/>
            <person name="Castelle C.J."/>
            <person name="Probst A.J."/>
            <person name="Thomas B.C."/>
            <person name="Singh A."/>
            <person name="Wilkins M.J."/>
            <person name="Karaoz U."/>
            <person name="Brodie E.L."/>
            <person name="Williams K.H."/>
            <person name="Hubbard S.S."/>
            <person name="Banfield J.F."/>
        </authorList>
    </citation>
    <scope>NUCLEOTIDE SEQUENCE [LARGE SCALE GENOMIC DNA]</scope>
</reference>
<keyword evidence="3" id="KW-1003">Cell membrane</keyword>
<evidence type="ECO:0000256" key="4">
    <source>
        <dbReference type="ARBA" id="ARBA00022692"/>
    </source>
</evidence>
<evidence type="ECO:0000256" key="6">
    <source>
        <dbReference type="ARBA" id="ARBA00023136"/>
    </source>
</evidence>
<evidence type="ECO:0000259" key="8">
    <source>
        <dbReference type="Pfam" id="PF01478"/>
    </source>
</evidence>
<evidence type="ECO:0008006" key="12">
    <source>
        <dbReference type="Google" id="ProtNLM"/>
    </source>
</evidence>
<dbReference type="InterPro" id="IPR010627">
    <property type="entry name" value="Prepilin_pept_A24_N"/>
</dbReference>
<feature type="transmembrane region" description="Helical" evidence="7">
    <location>
        <begin position="181"/>
        <end position="214"/>
    </location>
</feature>
<dbReference type="GO" id="GO:0005886">
    <property type="term" value="C:plasma membrane"/>
    <property type="evidence" value="ECO:0007669"/>
    <property type="project" value="UniProtKB-SubCell"/>
</dbReference>
<dbReference type="InterPro" id="IPR050882">
    <property type="entry name" value="Prepilin_peptidase/N-MTase"/>
</dbReference>
<feature type="transmembrane region" description="Helical" evidence="7">
    <location>
        <begin position="73"/>
        <end position="95"/>
    </location>
</feature>
<feature type="domain" description="Prepilin type IV endopeptidase peptidase" evidence="8">
    <location>
        <begin position="105"/>
        <end position="209"/>
    </location>
</feature>
<dbReference type="GO" id="GO:0006465">
    <property type="term" value="P:signal peptide processing"/>
    <property type="evidence" value="ECO:0007669"/>
    <property type="project" value="TreeGrafter"/>
</dbReference>
<proteinExistence type="inferred from homology"/>
<evidence type="ECO:0000313" key="10">
    <source>
        <dbReference type="EMBL" id="OGD23939.1"/>
    </source>
</evidence>
<evidence type="ECO:0000256" key="1">
    <source>
        <dbReference type="ARBA" id="ARBA00004651"/>
    </source>
</evidence>
<keyword evidence="5 7" id="KW-1133">Transmembrane helix</keyword>
<dbReference type="AlphaFoldDB" id="A0A1F5B007"/>
<dbReference type="InterPro" id="IPR000045">
    <property type="entry name" value="Prepilin_IV_endopep_pep"/>
</dbReference>
<comment type="caution">
    <text evidence="10">The sequence shown here is derived from an EMBL/GenBank/DDBJ whole genome shotgun (WGS) entry which is preliminary data.</text>
</comment>
<feature type="transmembrane region" description="Helical" evidence="7">
    <location>
        <begin position="152"/>
        <end position="169"/>
    </location>
</feature>
<evidence type="ECO:0000256" key="2">
    <source>
        <dbReference type="ARBA" id="ARBA00005801"/>
    </source>
</evidence>
<dbReference type="GO" id="GO:0004190">
    <property type="term" value="F:aspartic-type endopeptidase activity"/>
    <property type="evidence" value="ECO:0007669"/>
    <property type="project" value="InterPro"/>
</dbReference>
<protein>
    <recommendedName>
        <fullName evidence="12">Prepilin peptidase</fullName>
    </recommendedName>
</protein>
<evidence type="ECO:0000259" key="9">
    <source>
        <dbReference type="Pfam" id="PF06750"/>
    </source>
</evidence>
<feature type="domain" description="Prepilin peptidase A24 N-terminal" evidence="9">
    <location>
        <begin position="8"/>
        <end position="88"/>
    </location>
</feature>
<keyword evidence="6 7" id="KW-0472">Membrane</keyword>
<sequence>MEVFFIFIFGLAIGSFCNVVIYRLANGGSIAVDRSRCPHCGHVLSWYELIPLISFALQGGKCRQCHAAISWQYPLVEAAAGFLFVYIYSFLPAYYHGWEMGYLFFVFSALLIIFVFDLKYYIIPNVVVYLLIGVALLHMVFGGSFFTPLYPVVSALAVSGFFLALYLVSRGTWIGFGDVKYGIFMGLFLGFPLIAVGWFFSYVLGAVIGGILIILKRKGLKNEIPFGPFLIAGTSVAYFFGSDIIQWYLNIF</sequence>
<feature type="transmembrane region" description="Helical" evidence="7">
    <location>
        <begin position="226"/>
        <end position="249"/>
    </location>
</feature>
<gene>
    <name evidence="10" type="ORF">A2Z10_02330</name>
</gene>
<dbReference type="EMBL" id="MEYI01000022">
    <property type="protein sequence ID" value="OGD23939.1"/>
    <property type="molecule type" value="Genomic_DNA"/>
</dbReference>
<evidence type="ECO:0000256" key="3">
    <source>
        <dbReference type="ARBA" id="ARBA00022475"/>
    </source>
</evidence>
<feature type="transmembrane region" description="Helical" evidence="7">
    <location>
        <begin position="127"/>
        <end position="146"/>
    </location>
</feature>
<dbReference type="Proteomes" id="UP000176639">
    <property type="component" value="Unassembled WGS sequence"/>
</dbReference>
<comment type="subcellular location">
    <subcellularLocation>
        <location evidence="1">Cell membrane</location>
        <topology evidence="1">Multi-pass membrane protein</topology>
    </subcellularLocation>
</comment>
<evidence type="ECO:0000256" key="5">
    <source>
        <dbReference type="ARBA" id="ARBA00022989"/>
    </source>
</evidence>
<dbReference type="Pfam" id="PF01478">
    <property type="entry name" value="Peptidase_A24"/>
    <property type="match status" value="1"/>
</dbReference>
<feature type="transmembrane region" description="Helical" evidence="7">
    <location>
        <begin position="101"/>
        <end position="120"/>
    </location>
</feature>
<evidence type="ECO:0000313" key="11">
    <source>
        <dbReference type="Proteomes" id="UP000176639"/>
    </source>
</evidence>
<dbReference type="Pfam" id="PF06750">
    <property type="entry name" value="A24_N_bact"/>
    <property type="match status" value="1"/>
</dbReference>
<dbReference type="Gene3D" id="1.20.120.1220">
    <property type="match status" value="1"/>
</dbReference>
<name>A0A1F5B007_9BACT</name>
<comment type="similarity">
    <text evidence="2">Belongs to the peptidase A24 family.</text>
</comment>
<dbReference type="PANTHER" id="PTHR30487:SF0">
    <property type="entry name" value="PREPILIN LEADER PEPTIDASE_N-METHYLTRANSFERASE-RELATED"/>
    <property type="match status" value="1"/>
</dbReference>